<feature type="transmembrane region" description="Helical" evidence="1">
    <location>
        <begin position="178"/>
        <end position="199"/>
    </location>
</feature>
<keyword evidence="1" id="KW-1133">Transmembrane helix</keyword>
<feature type="transmembrane region" description="Helical" evidence="1">
    <location>
        <begin position="310"/>
        <end position="328"/>
    </location>
</feature>
<accession>A0ABW5WXC3</accession>
<gene>
    <name evidence="2" type="ORF">ACFSX4_13500</name>
</gene>
<name>A0ABW5WXC3_9STAP</name>
<feature type="transmembrane region" description="Helical" evidence="1">
    <location>
        <begin position="370"/>
        <end position="391"/>
    </location>
</feature>
<feature type="transmembrane region" description="Helical" evidence="1">
    <location>
        <begin position="21"/>
        <end position="38"/>
    </location>
</feature>
<protein>
    <recommendedName>
        <fullName evidence="4">ABC transporter permease</fullName>
    </recommendedName>
</protein>
<evidence type="ECO:0000313" key="2">
    <source>
        <dbReference type="EMBL" id="MFD2831486.1"/>
    </source>
</evidence>
<dbReference type="EMBL" id="JBHUOQ010000005">
    <property type="protein sequence ID" value="MFD2831486.1"/>
    <property type="molecule type" value="Genomic_DNA"/>
</dbReference>
<sequence>MFFTVFKETAKKIVRNKKNRLIVILCLLAVFLYALFYLPSYNHPASIDTEQLILETESEYGMKESRLSQGDIAINSFTGVDTYSLAKWNYEALFEYRDAVDKGDFNRLMEVTAAWGLPEFAAGELNDYLDETIGGDIPSKDYMRNIYTQHIEEVAALEVPTPHIFNERTGIQQVYKFFLNYGPLIILFVTIFVVSDVLVSDRHHRTIKAGQPIGWRRYVFYQSLSAYIILLVGISALLAVFFMVTGLLYGFGDGSMSVPRYSYEEGYRGEAFNFTIVPVVDFIVQSLVFSAVLIYFFIRVNAFLSLIFRHDVVVMIISFLMIAFNRIYSGGAENIILGIPSHYFPQNYFEFGDVLGGRLNFLNLSDAFTFMQGMIVTFAAIVVLEIILWAVQSTVTRQKFERGSA</sequence>
<feature type="transmembrane region" description="Helical" evidence="1">
    <location>
        <begin position="271"/>
        <end position="298"/>
    </location>
</feature>
<feature type="transmembrane region" description="Helical" evidence="1">
    <location>
        <begin position="226"/>
        <end position="251"/>
    </location>
</feature>
<proteinExistence type="predicted"/>
<keyword evidence="3" id="KW-1185">Reference proteome</keyword>
<evidence type="ECO:0000313" key="3">
    <source>
        <dbReference type="Proteomes" id="UP001597519"/>
    </source>
</evidence>
<evidence type="ECO:0000256" key="1">
    <source>
        <dbReference type="SAM" id="Phobius"/>
    </source>
</evidence>
<keyword evidence="1" id="KW-0812">Transmembrane</keyword>
<reference evidence="3" key="1">
    <citation type="journal article" date="2019" name="Int. J. Syst. Evol. Microbiol.">
        <title>The Global Catalogue of Microorganisms (GCM) 10K type strain sequencing project: providing services to taxonomists for standard genome sequencing and annotation.</title>
        <authorList>
            <consortium name="The Broad Institute Genomics Platform"/>
            <consortium name="The Broad Institute Genome Sequencing Center for Infectious Disease"/>
            <person name="Wu L."/>
            <person name="Ma J."/>
        </authorList>
    </citation>
    <scope>NUCLEOTIDE SEQUENCE [LARGE SCALE GENOMIC DNA]</scope>
    <source>
        <strain evidence="3">KCTC 33575</strain>
    </source>
</reference>
<keyword evidence="1" id="KW-0472">Membrane</keyword>
<evidence type="ECO:0008006" key="4">
    <source>
        <dbReference type="Google" id="ProtNLM"/>
    </source>
</evidence>
<dbReference type="Proteomes" id="UP001597519">
    <property type="component" value="Unassembled WGS sequence"/>
</dbReference>
<dbReference type="RefSeq" id="WP_377775786.1">
    <property type="nucleotide sequence ID" value="NZ_JBHUOQ010000005.1"/>
</dbReference>
<organism evidence="2 3">
    <name type="scientific">Corticicoccus populi</name>
    <dbReference type="NCBI Taxonomy" id="1812821"/>
    <lineage>
        <taxon>Bacteria</taxon>
        <taxon>Bacillati</taxon>
        <taxon>Bacillota</taxon>
        <taxon>Bacilli</taxon>
        <taxon>Bacillales</taxon>
        <taxon>Staphylococcaceae</taxon>
        <taxon>Corticicoccus</taxon>
    </lineage>
</organism>
<comment type="caution">
    <text evidence="2">The sequence shown here is derived from an EMBL/GenBank/DDBJ whole genome shotgun (WGS) entry which is preliminary data.</text>
</comment>